<dbReference type="AlphaFoldDB" id="A0A0G1TP47"/>
<organism evidence="1 2">
    <name type="scientific">Candidatus Amesbacteria bacterium GW2011_GWC2_47_8</name>
    <dbReference type="NCBI Taxonomy" id="1618367"/>
    <lineage>
        <taxon>Bacteria</taxon>
        <taxon>Candidatus Amesiibacteriota</taxon>
    </lineage>
</organism>
<evidence type="ECO:0000313" key="1">
    <source>
        <dbReference type="EMBL" id="KKU83592.1"/>
    </source>
</evidence>
<dbReference type="Proteomes" id="UP000034265">
    <property type="component" value="Unassembled WGS sequence"/>
</dbReference>
<sequence length="79" mass="9249">MAKTFLDHLIVLEEVTSELDVYDLPADEREEILGLIHHTTHQHLLNVILNHLPKEHHEPFLTKFQKAPHDPELLAFLKK</sequence>
<proteinExistence type="predicted"/>
<feature type="non-terminal residue" evidence="1">
    <location>
        <position position="79"/>
    </location>
</feature>
<evidence type="ECO:0000313" key="2">
    <source>
        <dbReference type="Proteomes" id="UP000034265"/>
    </source>
</evidence>
<reference evidence="1 2" key="1">
    <citation type="journal article" date="2015" name="Nature">
        <title>rRNA introns, odd ribosomes, and small enigmatic genomes across a large radiation of phyla.</title>
        <authorList>
            <person name="Brown C.T."/>
            <person name="Hug L.A."/>
            <person name="Thomas B.C."/>
            <person name="Sharon I."/>
            <person name="Castelle C.J."/>
            <person name="Singh A."/>
            <person name="Wilkins M.J."/>
            <person name="Williams K.H."/>
            <person name="Banfield J.F."/>
        </authorList>
    </citation>
    <scope>NUCLEOTIDE SEQUENCE [LARGE SCALE GENOMIC DNA]</scope>
</reference>
<accession>A0A0G1TP47</accession>
<name>A0A0G1TP47_9BACT</name>
<comment type="caution">
    <text evidence="1">The sequence shown here is derived from an EMBL/GenBank/DDBJ whole genome shotgun (WGS) entry which is preliminary data.</text>
</comment>
<gene>
    <name evidence="1" type="ORF">UY11_C0016G0012</name>
</gene>
<protein>
    <submittedName>
        <fullName evidence="1">Uncharacterized protein</fullName>
    </submittedName>
</protein>
<dbReference type="EMBL" id="LCOT01000016">
    <property type="protein sequence ID" value="KKU83592.1"/>
    <property type="molecule type" value="Genomic_DNA"/>
</dbReference>